<evidence type="ECO:0000256" key="1">
    <source>
        <dbReference type="ARBA" id="ARBA00011764"/>
    </source>
</evidence>
<feature type="region of interest" description="Disordered" evidence="7">
    <location>
        <begin position="219"/>
        <end position="241"/>
    </location>
</feature>
<evidence type="ECO:0000259" key="8">
    <source>
        <dbReference type="Pfam" id="PF13873"/>
    </source>
</evidence>
<feature type="coiled-coil region" evidence="6">
    <location>
        <begin position="280"/>
        <end position="316"/>
    </location>
</feature>
<proteinExistence type="predicted"/>
<dbReference type="AlphaFoldDB" id="A0A9P0CKG9"/>
<dbReference type="EMBL" id="OV651827">
    <property type="protein sequence ID" value="CAH1103844.1"/>
    <property type="molecule type" value="Genomic_DNA"/>
</dbReference>
<evidence type="ECO:0000256" key="2">
    <source>
        <dbReference type="ARBA" id="ARBA00016807"/>
    </source>
</evidence>
<accession>A0A9P0CKG9</accession>
<evidence type="ECO:0000256" key="4">
    <source>
        <dbReference type="ARBA" id="ARBA00023163"/>
    </source>
</evidence>
<comment type="subunit">
    <text evidence="1">Self-associates forming complexes of several hundred monomers.</text>
</comment>
<dbReference type="PANTHER" id="PTHR23098">
    <property type="entry name" value="AGAP001331-PA-RELATED"/>
    <property type="match status" value="1"/>
</dbReference>
<reference evidence="9" key="1">
    <citation type="submission" date="2022-01" db="EMBL/GenBank/DDBJ databases">
        <authorList>
            <person name="King R."/>
        </authorList>
    </citation>
    <scope>NUCLEOTIDE SEQUENCE</scope>
</reference>
<evidence type="ECO:0000256" key="6">
    <source>
        <dbReference type="SAM" id="Coils"/>
    </source>
</evidence>
<feature type="domain" description="Myb/SANT-like DNA-binding" evidence="8">
    <location>
        <begin position="11"/>
        <end position="90"/>
    </location>
</feature>
<dbReference type="Proteomes" id="UP001153636">
    <property type="component" value="Chromosome 15"/>
</dbReference>
<evidence type="ECO:0000313" key="9">
    <source>
        <dbReference type="EMBL" id="CAH1103844.1"/>
    </source>
</evidence>
<evidence type="ECO:0000256" key="3">
    <source>
        <dbReference type="ARBA" id="ARBA00023015"/>
    </source>
</evidence>
<dbReference type="OrthoDB" id="3066195at2759"/>
<name>A0A9P0CKG9_9CUCU</name>
<keyword evidence="3" id="KW-0805">Transcription regulation</keyword>
<organism evidence="9 10">
    <name type="scientific">Psylliodes chrysocephalus</name>
    <dbReference type="NCBI Taxonomy" id="3402493"/>
    <lineage>
        <taxon>Eukaryota</taxon>
        <taxon>Metazoa</taxon>
        <taxon>Ecdysozoa</taxon>
        <taxon>Arthropoda</taxon>
        <taxon>Hexapoda</taxon>
        <taxon>Insecta</taxon>
        <taxon>Pterygota</taxon>
        <taxon>Neoptera</taxon>
        <taxon>Endopterygota</taxon>
        <taxon>Coleoptera</taxon>
        <taxon>Polyphaga</taxon>
        <taxon>Cucujiformia</taxon>
        <taxon>Chrysomeloidea</taxon>
        <taxon>Chrysomelidae</taxon>
        <taxon>Galerucinae</taxon>
        <taxon>Alticini</taxon>
        <taxon>Psylliodes</taxon>
    </lineage>
</organism>
<keyword evidence="4" id="KW-0804">Transcription</keyword>
<feature type="coiled-coil region" evidence="6">
    <location>
        <begin position="28"/>
        <end position="95"/>
    </location>
</feature>
<sequence length="320" mass="37359">MNQNREQTVKRIPNFTKSEKECLMNLILNNYAATLENKKTNRVNMQEKNEIWKRIECDFNSKAPLVHYRSAEQLRRLYENKKKELRKKLAEHKKQTYLTGGGPPPTDIKVDAIDKILMQIVNKKSLSGFSVEYDSDIVDEAEPIRKKSKEDEIEDVIYEFEASEFKDIDIIENIIENEQCPKSISKRCPPQGFQKPLNEKLKVQPTLKVMPPTLSLSCVSTSGTSNSNKTPKFSARRRPTGGVKTLTSSDFAEKYVLLDKRSILVEKQIEQITEQQYFVREEQKRKLKIFQQQEDNLNLEKEERKMKIELLQLEINKKKS</sequence>
<evidence type="ECO:0000313" key="10">
    <source>
        <dbReference type="Proteomes" id="UP001153636"/>
    </source>
</evidence>
<comment type="function">
    <text evidence="5">Involved in transvection phenomena (= synapsis-dependent gene expression), where the synaptic pairing of chromosomes carrying genes with which zeste interacts influences the expression of these genes. Zeste binds to DNA and stimulates transcription from a nearby promoter.</text>
</comment>
<evidence type="ECO:0000256" key="7">
    <source>
        <dbReference type="SAM" id="MobiDB-lite"/>
    </source>
</evidence>
<gene>
    <name evidence="9" type="ORF">PSYICH_LOCUS4935</name>
</gene>
<dbReference type="PANTHER" id="PTHR23098:SF16">
    <property type="entry name" value="REGULATORY PROTEIN ZESTE"/>
    <property type="match status" value="1"/>
</dbReference>
<keyword evidence="10" id="KW-1185">Reference proteome</keyword>
<keyword evidence="6" id="KW-0175">Coiled coil</keyword>
<dbReference type="InterPro" id="IPR028002">
    <property type="entry name" value="Myb_DNA-bind_5"/>
</dbReference>
<feature type="compositionally biased region" description="Polar residues" evidence="7">
    <location>
        <begin position="219"/>
        <end position="231"/>
    </location>
</feature>
<protein>
    <recommendedName>
        <fullName evidence="2">Regulatory protein zeste</fullName>
    </recommendedName>
</protein>
<evidence type="ECO:0000256" key="5">
    <source>
        <dbReference type="ARBA" id="ARBA00025466"/>
    </source>
</evidence>
<dbReference type="Pfam" id="PF13873">
    <property type="entry name" value="Myb_DNA-bind_5"/>
    <property type="match status" value="1"/>
</dbReference>
<dbReference type="GO" id="GO:0005634">
    <property type="term" value="C:nucleus"/>
    <property type="evidence" value="ECO:0007669"/>
    <property type="project" value="TreeGrafter"/>
</dbReference>